<organism evidence="6 7">
    <name type="scientific">Microbacterium keratanolyticum</name>
    <dbReference type="NCBI Taxonomy" id="67574"/>
    <lineage>
        <taxon>Bacteria</taxon>
        <taxon>Bacillati</taxon>
        <taxon>Actinomycetota</taxon>
        <taxon>Actinomycetes</taxon>
        <taxon>Micrococcales</taxon>
        <taxon>Microbacteriaceae</taxon>
        <taxon>Microbacterium</taxon>
    </lineage>
</organism>
<dbReference type="Proteomes" id="UP001142325">
    <property type="component" value="Unassembled WGS sequence"/>
</dbReference>
<dbReference type="GO" id="GO:0003677">
    <property type="term" value="F:DNA binding"/>
    <property type="evidence" value="ECO:0007669"/>
    <property type="project" value="UniProtKB-KW"/>
</dbReference>
<keyword evidence="4" id="KW-0804">Transcription</keyword>
<keyword evidence="3" id="KW-0238">DNA-binding</keyword>
<dbReference type="InterPro" id="IPR036388">
    <property type="entry name" value="WH-like_DNA-bd_sf"/>
</dbReference>
<dbReference type="Gene3D" id="1.10.10.10">
    <property type="entry name" value="Winged helix-like DNA-binding domain superfamily/Winged helix DNA-binding domain"/>
    <property type="match status" value="1"/>
</dbReference>
<dbReference type="Gene3D" id="3.40.190.290">
    <property type="match status" value="1"/>
</dbReference>
<dbReference type="PANTHER" id="PTHR30346">
    <property type="entry name" value="TRANSCRIPTIONAL DUAL REGULATOR HCAR-RELATED"/>
    <property type="match status" value="1"/>
</dbReference>
<dbReference type="PANTHER" id="PTHR30346:SF28">
    <property type="entry name" value="HTH-TYPE TRANSCRIPTIONAL REGULATOR CYNR"/>
    <property type="match status" value="1"/>
</dbReference>
<dbReference type="PROSITE" id="PS50931">
    <property type="entry name" value="HTH_LYSR"/>
    <property type="match status" value="1"/>
</dbReference>
<accession>A0A9W6M834</accession>
<reference evidence="6" key="1">
    <citation type="journal article" date="2014" name="Int. J. Syst. Evol. Microbiol.">
        <title>Complete genome sequence of Corynebacterium casei LMG S-19264T (=DSM 44701T), isolated from a smear-ripened cheese.</title>
        <authorList>
            <consortium name="US DOE Joint Genome Institute (JGI-PGF)"/>
            <person name="Walter F."/>
            <person name="Albersmeier A."/>
            <person name="Kalinowski J."/>
            <person name="Ruckert C."/>
        </authorList>
    </citation>
    <scope>NUCLEOTIDE SEQUENCE</scope>
    <source>
        <strain evidence="6">VKM Ac-1958</strain>
    </source>
</reference>
<gene>
    <name evidence="6" type="ORF">GCM10017596_05310</name>
</gene>
<comment type="caution">
    <text evidence="6">The sequence shown here is derived from an EMBL/GenBank/DDBJ whole genome shotgun (WGS) entry which is preliminary data.</text>
</comment>
<dbReference type="Pfam" id="PF00126">
    <property type="entry name" value="HTH_1"/>
    <property type="match status" value="1"/>
</dbReference>
<evidence type="ECO:0000256" key="3">
    <source>
        <dbReference type="ARBA" id="ARBA00023125"/>
    </source>
</evidence>
<dbReference type="FunFam" id="1.10.10.10:FF:000001">
    <property type="entry name" value="LysR family transcriptional regulator"/>
    <property type="match status" value="1"/>
</dbReference>
<dbReference type="SUPFAM" id="SSF46785">
    <property type="entry name" value="Winged helix' DNA-binding domain"/>
    <property type="match status" value="1"/>
</dbReference>
<dbReference type="SUPFAM" id="SSF53850">
    <property type="entry name" value="Periplasmic binding protein-like II"/>
    <property type="match status" value="1"/>
</dbReference>
<dbReference type="RefSeq" id="WP_204938501.1">
    <property type="nucleotide sequence ID" value="NZ_BAAAUM010000001.1"/>
</dbReference>
<reference evidence="6" key="2">
    <citation type="submission" date="2023-01" db="EMBL/GenBank/DDBJ databases">
        <authorList>
            <person name="Sun Q."/>
            <person name="Evtushenko L."/>
        </authorList>
    </citation>
    <scope>NUCLEOTIDE SEQUENCE</scope>
    <source>
        <strain evidence="6">VKM Ac-1958</strain>
    </source>
</reference>
<sequence>MDLRLLRYFLTVCETGTLHGAAAVLHVAQPSLSRQIRRLEQDLGFTLFDRSARGLSLTAAGRAFRPVAEDLLTRATQVTSTARAIARGTVSDLTVVAAPTTVADVISPFIVHAGAGGVIGNAIEAMPEHVYGAIERGDADFAVGTRIPPAELRSMVLGHAYLWAQMPADHPFASRASIPIEELVRERLIVMSPAHGVRHMLDSAAARAGLSFSAAVETTSPVLAQALAAAGRGICVLSDDPHYDLAAVPISATGGDLIITLFGVWDEMHYAGAQIAACLEDLSAFNAVLYPQTTKFAVPVPPA</sequence>
<dbReference type="Pfam" id="PF03466">
    <property type="entry name" value="LysR_substrate"/>
    <property type="match status" value="1"/>
</dbReference>
<keyword evidence="2" id="KW-0805">Transcription regulation</keyword>
<comment type="similarity">
    <text evidence="1">Belongs to the LysR transcriptional regulatory family.</text>
</comment>
<dbReference type="InterPro" id="IPR005119">
    <property type="entry name" value="LysR_subst-bd"/>
</dbReference>
<name>A0A9W6M834_9MICO</name>
<evidence type="ECO:0000259" key="5">
    <source>
        <dbReference type="PROSITE" id="PS50931"/>
    </source>
</evidence>
<feature type="domain" description="HTH lysR-type" evidence="5">
    <location>
        <begin position="1"/>
        <end position="58"/>
    </location>
</feature>
<protein>
    <submittedName>
        <fullName evidence="6">Transcription regulator, LysR family protein</fullName>
    </submittedName>
</protein>
<dbReference type="AlphaFoldDB" id="A0A9W6M834"/>
<evidence type="ECO:0000256" key="2">
    <source>
        <dbReference type="ARBA" id="ARBA00023015"/>
    </source>
</evidence>
<dbReference type="InterPro" id="IPR036390">
    <property type="entry name" value="WH_DNA-bd_sf"/>
</dbReference>
<dbReference type="EMBL" id="BSET01000001">
    <property type="protein sequence ID" value="GLK00816.1"/>
    <property type="molecule type" value="Genomic_DNA"/>
</dbReference>
<dbReference type="GO" id="GO:0003700">
    <property type="term" value="F:DNA-binding transcription factor activity"/>
    <property type="evidence" value="ECO:0007669"/>
    <property type="project" value="InterPro"/>
</dbReference>
<keyword evidence="7" id="KW-1185">Reference proteome</keyword>
<dbReference type="GO" id="GO:0032993">
    <property type="term" value="C:protein-DNA complex"/>
    <property type="evidence" value="ECO:0007669"/>
    <property type="project" value="TreeGrafter"/>
</dbReference>
<proteinExistence type="inferred from homology"/>
<dbReference type="InterPro" id="IPR000847">
    <property type="entry name" value="LysR_HTH_N"/>
</dbReference>
<evidence type="ECO:0000313" key="6">
    <source>
        <dbReference type="EMBL" id="GLK00816.1"/>
    </source>
</evidence>
<evidence type="ECO:0000256" key="4">
    <source>
        <dbReference type="ARBA" id="ARBA00023163"/>
    </source>
</evidence>
<evidence type="ECO:0000256" key="1">
    <source>
        <dbReference type="ARBA" id="ARBA00009437"/>
    </source>
</evidence>
<evidence type="ECO:0000313" key="7">
    <source>
        <dbReference type="Proteomes" id="UP001142325"/>
    </source>
</evidence>
<dbReference type="PRINTS" id="PR00039">
    <property type="entry name" value="HTHLYSR"/>
</dbReference>